<evidence type="ECO:0000256" key="1">
    <source>
        <dbReference type="ARBA" id="ARBA00004141"/>
    </source>
</evidence>
<evidence type="ECO:0000313" key="9">
    <source>
        <dbReference type="Proteomes" id="UP000265520"/>
    </source>
</evidence>
<dbReference type="Proteomes" id="UP000265520">
    <property type="component" value="Unassembled WGS sequence"/>
</dbReference>
<feature type="domain" description="ABC-2 type transporter transmembrane" evidence="7">
    <location>
        <begin position="1"/>
        <end position="91"/>
    </location>
</feature>
<comment type="subcellular location">
    <subcellularLocation>
        <location evidence="1">Membrane</location>
        <topology evidence="1">Multi-pass membrane protein</topology>
    </subcellularLocation>
</comment>
<dbReference type="AlphaFoldDB" id="A0A392LXZ9"/>
<dbReference type="GO" id="GO:0140359">
    <property type="term" value="F:ABC-type transporter activity"/>
    <property type="evidence" value="ECO:0007669"/>
    <property type="project" value="InterPro"/>
</dbReference>
<evidence type="ECO:0000256" key="4">
    <source>
        <dbReference type="ARBA" id="ARBA00022989"/>
    </source>
</evidence>
<keyword evidence="9" id="KW-1185">Reference proteome</keyword>
<evidence type="ECO:0000256" key="2">
    <source>
        <dbReference type="ARBA" id="ARBA00022448"/>
    </source>
</evidence>
<feature type="transmembrane region" description="Helical" evidence="6">
    <location>
        <begin position="121"/>
        <end position="144"/>
    </location>
</feature>
<keyword evidence="5 6" id="KW-0472">Membrane</keyword>
<dbReference type="PANTHER" id="PTHR19241">
    <property type="entry name" value="ATP-BINDING CASSETTE TRANSPORTER"/>
    <property type="match status" value="1"/>
</dbReference>
<dbReference type="Pfam" id="PF01061">
    <property type="entry name" value="ABC2_membrane"/>
    <property type="match status" value="1"/>
</dbReference>
<proteinExistence type="predicted"/>
<evidence type="ECO:0000256" key="3">
    <source>
        <dbReference type="ARBA" id="ARBA00022692"/>
    </source>
</evidence>
<evidence type="ECO:0000256" key="6">
    <source>
        <dbReference type="SAM" id="Phobius"/>
    </source>
</evidence>
<sequence length="152" mass="17879">MIGFEWNVAKVLWCLFYMYFTFLYFTFYGMMAVAVTPNNHISTIVSSAFYSIWNLFSGFIIPRPRIPVWWRWYSWINPVDWSLYGLAASQYGDVKHNIDTSNGRQTVEGFLRNYFGFKHDFLGVVAIVNVAFPIAFALVFAISIKMFNFQRR</sequence>
<keyword evidence="3 6" id="KW-0812">Transmembrane</keyword>
<dbReference type="EMBL" id="LXQA010000342">
    <property type="protein sequence ID" value="MCH79755.1"/>
    <property type="molecule type" value="Genomic_DNA"/>
</dbReference>
<keyword evidence="4 6" id="KW-1133">Transmembrane helix</keyword>
<keyword evidence="2" id="KW-0813">Transport</keyword>
<evidence type="ECO:0000256" key="5">
    <source>
        <dbReference type="ARBA" id="ARBA00023136"/>
    </source>
</evidence>
<protein>
    <submittedName>
        <fullName evidence="8">Pleiotropic drug resistance protein</fullName>
    </submittedName>
</protein>
<evidence type="ECO:0000313" key="8">
    <source>
        <dbReference type="EMBL" id="MCH79755.1"/>
    </source>
</evidence>
<name>A0A392LXZ9_9FABA</name>
<feature type="transmembrane region" description="Helical" evidence="6">
    <location>
        <begin position="12"/>
        <end position="35"/>
    </location>
</feature>
<comment type="caution">
    <text evidence="8">The sequence shown here is derived from an EMBL/GenBank/DDBJ whole genome shotgun (WGS) entry which is preliminary data.</text>
</comment>
<accession>A0A392LXZ9</accession>
<evidence type="ECO:0000259" key="7">
    <source>
        <dbReference type="Pfam" id="PF01061"/>
    </source>
</evidence>
<dbReference type="InterPro" id="IPR013525">
    <property type="entry name" value="ABC2_TM"/>
</dbReference>
<organism evidence="8 9">
    <name type="scientific">Trifolium medium</name>
    <dbReference type="NCBI Taxonomy" id="97028"/>
    <lineage>
        <taxon>Eukaryota</taxon>
        <taxon>Viridiplantae</taxon>
        <taxon>Streptophyta</taxon>
        <taxon>Embryophyta</taxon>
        <taxon>Tracheophyta</taxon>
        <taxon>Spermatophyta</taxon>
        <taxon>Magnoliopsida</taxon>
        <taxon>eudicotyledons</taxon>
        <taxon>Gunneridae</taxon>
        <taxon>Pentapetalae</taxon>
        <taxon>rosids</taxon>
        <taxon>fabids</taxon>
        <taxon>Fabales</taxon>
        <taxon>Fabaceae</taxon>
        <taxon>Papilionoideae</taxon>
        <taxon>50 kb inversion clade</taxon>
        <taxon>NPAAA clade</taxon>
        <taxon>Hologalegina</taxon>
        <taxon>IRL clade</taxon>
        <taxon>Trifolieae</taxon>
        <taxon>Trifolium</taxon>
    </lineage>
</organism>
<dbReference type="GO" id="GO:0005886">
    <property type="term" value="C:plasma membrane"/>
    <property type="evidence" value="ECO:0007669"/>
    <property type="project" value="UniProtKB-ARBA"/>
</dbReference>
<gene>
    <name evidence="8" type="ORF">A2U01_0000511</name>
</gene>
<reference evidence="8 9" key="1">
    <citation type="journal article" date="2018" name="Front. Plant Sci.">
        <title>Red Clover (Trifolium pratense) and Zigzag Clover (T. medium) - A Picture of Genomic Similarities and Differences.</title>
        <authorList>
            <person name="Dluhosova J."/>
            <person name="Istvanek J."/>
            <person name="Nedelnik J."/>
            <person name="Repkova J."/>
        </authorList>
    </citation>
    <scope>NUCLEOTIDE SEQUENCE [LARGE SCALE GENOMIC DNA]</scope>
    <source>
        <strain evidence="9">cv. 10/8</strain>
        <tissue evidence="8">Leaf</tissue>
    </source>
</reference>
<feature type="transmembrane region" description="Helical" evidence="6">
    <location>
        <begin position="41"/>
        <end position="61"/>
    </location>
</feature>